<protein>
    <submittedName>
        <fullName evidence="2">Uncharacterized protein</fullName>
    </submittedName>
</protein>
<dbReference type="AlphaFoldDB" id="A0AAV7LDF0"/>
<organism evidence="2 3">
    <name type="scientific">Pleurodeles waltl</name>
    <name type="common">Iberian ribbed newt</name>
    <dbReference type="NCBI Taxonomy" id="8319"/>
    <lineage>
        <taxon>Eukaryota</taxon>
        <taxon>Metazoa</taxon>
        <taxon>Chordata</taxon>
        <taxon>Craniata</taxon>
        <taxon>Vertebrata</taxon>
        <taxon>Euteleostomi</taxon>
        <taxon>Amphibia</taxon>
        <taxon>Batrachia</taxon>
        <taxon>Caudata</taxon>
        <taxon>Salamandroidea</taxon>
        <taxon>Salamandridae</taxon>
        <taxon>Pleurodelinae</taxon>
        <taxon>Pleurodeles</taxon>
    </lineage>
</organism>
<sequence length="170" mass="18816">MLITSDASDWCWPRGVHGEEDGLPRCFDDEDAGTSLENPDIRVPLGTKREDGRPAGVKEKDAEEAGREEKRGNTENEKKKADDDRRNGNCVVPREAADPGRKGRNGDTPTDRHAPGGTWLTKVRSFLKDNHSVNREGCGRRREGRDGARGGRRAVWREQGGDEEVQGKGL</sequence>
<name>A0AAV7LDF0_PLEWA</name>
<reference evidence="2" key="1">
    <citation type="journal article" date="2022" name="bioRxiv">
        <title>Sequencing and chromosome-scale assembly of the giantPleurodeles waltlgenome.</title>
        <authorList>
            <person name="Brown T."/>
            <person name="Elewa A."/>
            <person name="Iarovenko S."/>
            <person name="Subramanian E."/>
            <person name="Araus A.J."/>
            <person name="Petzold A."/>
            <person name="Susuki M."/>
            <person name="Suzuki K.-i.T."/>
            <person name="Hayashi T."/>
            <person name="Toyoda A."/>
            <person name="Oliveira C."/>
            <person name="Osipova E."/>
            <person name="Leigh N.D."/>
            <person name="Simon A."/>
            <person name="Yun M.H."/>
        </authorList>
    </citation>
    <scope>NUCLEOTIDE SEQUENCE</scope>
    <source>
        <strain evidence="2">20211129_DDA</strain>
        <tissue evidence="2">Liver</tissue>
    </source>
</reference>
<keyword evidence="3" id="KW-1185">Reference proteome</keyword>
<dbReference type="Proteomes" id="UP001066276">
    <property type="component" value="Chromosome 11"/>
</dbReference>
<feature type="compositionally biased region" description="Basic and acidic residues" evidence="1">
    <location>
        <begin position="16"/>
        <end position="27"/>
    </location>
</feature>
<evidence type="ECO:0000256" key="1">
    <source>
        <dbReference type="SAM" id="MobiDB-lite"/>
    </source>
</evidence>
<feature type="compositionally biased region" description="Basic and acidic residues" evidence="1">
    <location>
        <begin position="126"/>
        <end position="160"/>
    </location>
</feature>
<accession>A0AAV7LDF0</accession>
<comment type="caution">
    <text evidence="2">The sequence shown here is derived from an EMBL/GenBank/DDBJ whole genome shotgun (WGS) entry which is preliminary data.</text>
</comment>
<feature type="region of interest" description="Disordered" evidence="1">
    <location>
        <begin position="1"/>
        <end position="170"/>
    </location>
</feature>
<proteinExistence type="predicted"/>
<dbReference type="EMBL" id="JANPWB010000015">
    <property type="protein sequence ID" value="KAJ1088559.1"/>
    <property type="molecule type" value="Genomic_DNA"/>
</dbReference>
<feature type="compositionally biased region" description="Basic and acidic residues" evidence="1">
    <location>
        <begin position="47"/>
        <end position="87"/>
    </location>
</feature>
<evidence type="ECO:0000313" key="3">
    <source>
        <dbReference type="Proteomes" id="UP001066276"/>
    </source>
</evidence>
<evidence type="ECO:0000313" key="2">
    <source>
        <dbReference type="EMBL" id="KAJ1088559.1"/>
    </source>
</evidence>
<feature type="compositionally biased region" description="Basic and acidic residues" evidence="1">
    <location>
        <begin position="95"/>
        <end position="114"/>
    </location>
</feature>
<gene>
    <name evidence="2" type="ORF">NDU88_001716</name>
</gene>